<name>A0AAV4FUL5_9GAST</name>
<proteinExistence type="predicted"/>
<gene>
    <name evidence="2" type="ORF">ElyMa_000492900</name>
</gene>
<feature type="compositionally biased region" description="Polar residues" evidence="1">
    <location>
        <begin position="59"/>
        <end position="71"/>
    </location>
</feature>
<dbReference type="EMBL" id="BMAT01000942">
    <property type="protein sequence ID" value="GFR76819.1"/>
    <property type="molecule type" value="Genomic_DNA"/>
</dbReference>
<sequence>MSPFLLVQASKVVIKTMKKTNSKQEEAGPAAAASVTSSGVILSELGNQRTRHHAPATNPDHSNQHFEPSTSTLDQLSEELFNEQSRTPVVETVHVTTEADDAKTFQQVLKMVFRVTE</sequence>
<dbReference type="AlphaFoldDB" id="A0AAV4FUL5"/>
<dbReference type="Proteomes" id="UP000762676">
    <property type="component" value="Unassembled WGS sequence"/>
</dbReference>
<comment type="caution">
    <text evidence="2">The sequence shown here is derived from an EMBL/GenBank/DDBJ whole genome shotgun (WGS) entry which is preliminary data.</text>
</comment>
<evidence type="ECO:0000313" key="2">
    <source>
        <dbReference type="EMBL" id="GFR76819.1"/>
    </source>
</evidence>
<evidence type="ECO:0000313" key="3">
    <source>
        <dbReference type="Proteomes" id="UP000762676"/>
    </source>
</evidence>
<protein>
    <submittedName>
        <fullName evidence="2">Uncharacterized protein</fullName>
    </submittedName>
</protein>
<evidence type="ECO:0000256" key="1">
    <source>
        <dbReference type="SAM" id="MobiDB-lite"/>
    </source>
</evidence>
<keyword evidence="3" id="KW-1185">Reference proteome</keyword>
<reference evidence="2 3" key="1">
    <citation type="journal article" date="2021" name="Elife">
        <title>Chloroplast acquisition without the gene transfer in kleptoplastic sea slugs, Plakobranchus ocellatus.</title>
        <authorList>
            <person name="Maeda T."/>
            <person name="Takahashi S."/>
            <person name="Yoshida T."/>
            <person name="Shimamura S."/>
            <person name="Takaki Y."/>
            <person name="Nagai Y."/>
            <person name="Toyoda A."/>
            <person name="Suzuki Y."/>
            <person name="Arimoto A."/>
            <person name="Ishii H."/>
            <person name="Satoh N."/>
            <person name="Nishiyama T."/>
            <person name="Hasebe M."/>
            <person name="Maruyama T."/>
            <person name="Minagawa J."/>
            <person name="Obokata J."/>
            <person name="Shigenobu S."/>
        </authorList>
    </citation>
    <scope>NUCLEOTIDE SEQUENCE [LARGE SCALE GENOMIC DNA]</scope>
</reference>
<feature type="region of interest" description="Disordered" evidence="1">
    <location>
        <begin position="42"/>
        <end position="71"/>
    </location>
</feature>
<organism evidence="2 3">
    <name type="scientific">Elysia marginata</name>
    <dbReference type="NCBI Taxonomy" id="1093978"/>
    <lineage>
        <taxon>Eukaryota</taxon>
        <taxon>Metazoa</taxon>
        <taxon>Spiralia</taxon>
        <taxon>Lophotrochozoa</taxon>
        <taxon>Mollusca</taxon>
        <taxon>Gastropoda</taxon>
        <taxon>Heterobranchia</taxon>
        <taxon>Euthyneura</taxon>
        <taxon>Panpulmonata</taxon>
        <taxon>Sacoglossa</taxon>
        <taxon>Placobranchoidea</taxon>
        <taxon>Plakobranchidae</taxon>
        <taxon>Elysia</taxon>
    </lineage>
</organism>
<accession>A0AAV4FUL5</accession>